<name>A0A4P2QR22_SORCE</name>
<dbReference type="PANTHER" id="PTHR11109">
    <property type="entry name" value="GTP CYCLOHYDROLASE I"/>
    <property type="match status" value="1"/>
</dbReference>
<dbReference type="GO" id="GO:0046654">
    <property type="term" value="P:tetrahydrofolate biosynthetic process"/>
    <property type="evidence" value="ECO:0007669"/>
    <property type="project" value="InterPro"/>
</dbReference>
<dbReference type="Proteomes" id="UP000295497">
    <property type="component" value="Chromosome"/>
</dbReference>
<dbReference type="InterPro" id="IPR043134">
    <property type="entry name" value="GTP-CH-I_N"/>
</dbReference>
<evidence type="ECO:0000256" key="3">
    <source>
        <dbReference type="ARBA" id="ARBA00012715"/>
    </source>
</evidence>
<dbReference type="GO" id="GO:0006730">
    <property type="term" value="P:one-carbon metabolic process"/>
    <property type="evidence" value="ECO:0007669"/>
    <property type="project" value="UniProtKB-KW"/>
</dbReference>
<dbReference type="Pfam" id="PF01227">
    <property type="entry name" value="GTP_cyclohydroI"/>
    <property type="match status" value="1"/>
</dbReference>
<comment type="pathway">
    <text evidence="2">Cofactor biosynthesis; 7,8-dihydroneopterin triphosphate biosynthesis; 7,8-dihydroneopterin triphosphate from GTP: step 1/1.</text>
</comment>
<evidence type="ECO:0000256" key="1">
    <source>
        <dbReference type="ARBA" id="ARBA00001052"/>
    </source>
</evidence>
<evidence type="ECO:0000259" key="6">
    <source>
        <dbReference type="Pfam" id="PF01227"/>
    </source>
</evidence>
<dbReference type="InterPro" id="IPR020602">
    <property type="entry name" value="GTP_CycHdrlase_I_dom"/>
</dbReference>
<evidence type="ECO:0000313" key="7">
    <source>
        <dbReference type="EMBL" id="AUX32351.1"/>
    </source>
</evidence>
<reference evidence="7 8" key="1">
    <citation type="submission" date="2015-09" db="EMBL/GenBank/DDBJ databases">
        <title>Sorangium comparison.</title>
        <authorList>
            <person name="Zaburannyi N."/>
            <person name="Bunk B."/>
            <person name="Overmann J."/>
            <person name="Mueller R."/>
        </authorList>
    </citation>
    <scope>NUCLEOTIDE SEQUENCE [LARGE SCALE GENOMIC DNA]</scope>
    <source>
        <strain evidence="7 8">So ce836</strain>
    </source>
</reference>
<dbReference type="InterPro" id="IPR043133">
    <property type="entry name" value="GTP-CH-I_C/QueF"/>
</dbReference>
<dbReference type="Gene3D" id="1.10.286.10">
    <property type="match status" value="1"/>
</dbReference>
<dbReference type="InterPro" id="IPR001474">
    <property type="entry name" value="GTP_CycHdrlase_I"/>
</dbReference>
<dbReference type="EMBL" id="CP012672">
    <property type="protein sequence ID" value="AUX32351.1"/>
    <property type="molecule type" value="Genomic_DNA"/>
</dbReference>
<dbReference type="GO" id="GO:0005525">
    <property type="term" value="F:GTP binding"/>
    <property type="evidence" value="ECO:0007669"/>
    <property type="project" value="TreeGrafter"/>
</dbReference>
<sequence length="231" mass="25463">MRYHELEVAPPGHADGISTYLAKKRSTHGADASLTEQELSAIVERAAISFGEFLTALGVDWKSDPNSADTPKRVATAYVFDLWKGRYQPMAQITTFPADNYRGHIFEGGIALNSMCSHHHQAIVGHVHVAYVPGANGRVLGLSKLNRIVEHFGRRALIQERLTVSIHNGIDKVCEGNEGVAVLVDAVHNCVRCRGVRHHDSRMKTHMFSGLFSDPAGPARAEFYELIRGIK</sequence>
<keyword evidence="4" id="KW-0554">One-carbon metabolism</keyword>
<proteinExistence type="predicted"/>
<keyword evidence="5" id="KW-0378">Hydrolase</keyword>
<comment type="catalytic activity">
    <reaction evidence="1">
        <text>GTP + H2O = 7,8-dihydroneopterin 3'-triphosphate + formate + H(+)</text>
        <dbReference type="Rhea" id="RHEA:17473"/>
        <dbReference type="ChEBI" id="CHEBI:15377"/>
        <dbReference type="ChEBI" id="CHEBI:15378"/>
        <dbReference type="ChEBI" id="CHEBI:15740"/>
        <dbReference type="ChEBI" id="CHEBI:37565"/>
        <dbReference type="ChEBI" id="CHEBI:58462"/>
        <dbReference type="EC" id="3.5.4.16"/>
    </reaction>
</comment>
<dbReference type="GO" id="GO:0005737">
    <property type="term" value="C:cytoplasm"/>
    <property type="evidence" value="ECO:0007669"/>
    <property type="project" value="TreeGrafter"/>
</dbReference>
<feature type="domain" description="GTP cyclohydrolase I" evidence="6">
    <location>
        <begin position="50"/>
        <end position="227"/>
    </location>
</feature>
<dbReference type="AlphaFoldDB" id="A0A4P2QR22"/>
<dbReference type="PANTHER" id="PTHR11109:SF7">
    <property type="entry name" value="GTP CYCLOHYDROLASE 1"/>
    <property type="match status" value="1"/>
</dbReference>
<dbReference type="GO" id="GO:0008270">
    <property type="term" value="F:zinc ion binding"/>
    <property type="evidence" value="ECO:0007669"/>
    <property type="project" value="TreeGrafter"/>
</dbReference>
<accession>A0A4P2QR22</accession>
<dbReference type="GO" id="GO:0006729">
    <property type="term" value="P:tetrahydrobiopterin biosynthetic process"/>
    <property type="evidence" value="ECO:0007669"/>
    <property type="project" value="TreeGrafter"/>
</dbReference>
<evidence type="ECO:0000256" key="5">
    <source>
        <dbReference type="ARBA" id="ARBA00022801"/>
    </source>
</evidence>
<evidence type="ECO:0000256" key="4">
    <source>
        <dbReference type="ARBA" id="ARBA00022563"/>
    </source>
</evidence>
<dbReference type="SUPFAM" id="SSF55620">
    <property type="entry name" value="Tetrahydrobiopterin biosynthesis enzymes-like"/>
    <property type="match status" value="1"/>
</dbReference>
<gene>
    <name evidence="7" type="ORF">SOCE836_044880</name>
</gene>
<evidence type="ECO:0000256" key="2">
    <source>
        <dbReference type="ARBA" id="ARBA00005080"/>
    </source>
</evidence>
<protein>
    <recommendedName>
        <fullName evidence="3">GTP cyclohydrolase I</fullName>
        <ecNumber evidence="3">3.5.4.16</ecNumber>
    </recommendedName>
</protein>
<dbReference type="Gene3D" id="3.30.1130.10">
    <property type="match status" value="1"/>
</dbReference>
<evidence type="ECO:0000313" key="8">
    <source>
        <dbReference type="Proteomes" id="UP000295497"/>
    </source>
</evidence>
<dbReference type="EC" id="3.5.4.16" evidence="3"/>
<dbReference type="GO" id="GO:0003934">
    <property type="term" value="F:GTP cyclohydrolase I activity"/>
    <property type="evidence" value="ECO:0007669"/>
    <property type="project" value="UniProtKB-EC"/>
</dbReference>
<organism evidence="7 8">
    <name type="scientific">Sorangium cellulosum</name>
    <name type="common">Polyangium cellulosum</name>
    <dbReference type="NCBI Taxonomy" id="56"/>
    <lineage>
        <taxon>Bacteria</taxon>
        <taxon>Pseudomonadati</taxon>
        <taxon>Myxococcota</taxon>
        <taxon>Polyangia</taxon>
        <taxon>Polyangiales</taxon>
        <taxon>Polyangiaceae</taxon>
        <taxon>Sorangium</taxon>
    </lineage>
</organism>
<dbReference type="UniPathway" id="UPA00848">
    <property type="reaction ID" value="UER00151"/>
</dbReference>